<evidence type="ECO:0000313" key="3">
    <source>
        <dbReference type="Proteomes" id="UP000054995"/>
    </source>
</evidence>
<dbReference type="AlphaFoldDB" id="A0A0V1G096"/>
<feature type="transmembrane region" description="Helical" evidence="1">
    <location>
        <begin position="9"/>
        <end position="31"/>
    </location>
</feature>
<reference evidence="2 3" key="1">
    <citation type="submission" date="2015-01" db="EMBL/GenBank/DDBJ databases">
        <title>Evolution of Trichinella species and genotypes.</title>
        <authorList>
            <person name="Korhonen P.K."/>
            <person name="Edoardo P."/>
            <person name="Giuseppe L.R."/>
            <person name="Gasser R.B."/>
        </authorList>
    </citation>
    <scope>NUCLEOTIDE SEQUENCE [LARGE SCALE GENOMIC DNA]</scope>
    <source>
        <strain evidence="2">ISS470</strain>
    </source>
</reference>
<keyword evidence="3" id="KW-1185">Reference proteome</keyword>
<keyword evidence="1" id="KW-0812">Transmembrane</keyword>
<keyword evidence="1" id="KW-1133">Transmembrane helix</keyword>
<evidence type="ECO:0008006" key="4">
    <source>
        <dbReference type="Google" id="ProtNLM"/>
    </source>
</evidence>
<dbReference type="Proteomes" id="UP000054995">
    <property type="component" value="Unassembled WGS sequence"/>
</dbReference>
<feature type="transmembrane region" description="Helical" evidence="1">
    <location>
        <begin position="556"/>
        <end position="574"/>
    </location>
</feature>
<dbReference type="OrthoDB" id="10642147at2759"/>
<comment type="caution">
    <text evidence="2">The sequence shown here is derived from an EMBL/GenBank/DDBJ whole genome shotgun (WGS) entry which is preliminary data.</text>
</comment>
<protein>
    <recommendedName>
        <fullName evidence="4">Transmembrane protein</fullName>
    </recommendedName>
</protein>
<gene>
    <name evidence="2" type="ORF">T4D_10923</name>
</gene>
<sequence length="617" mass="69577">MHPSDISKLAVIVVVAGMVASAMFTLLPTTYPEHFGFVKMTNKDENSELQLIHVAHILIVAHSYVAKWAIPMDVQCIDDNVRVELFQIFVRLTGADKKNRLSGDVSHGNGGADFVVDSVEFGEHNSVDGRVLLVGGRAVDQSSAELLQLVDRLVADQRLSNKQHQVWLVDSDQLAQGAHQRLVVLHPAGRVHQHHVQVVRLGVAYSRGGDRSRVLTVTLFVELHQTRVEFVQVADVGAQLFDRARTECVAGGNEHPEAVLVQPKCHLGQVGRLADTIDTAKHDTVAPRRLSGLQDVAQQRAVPLRLEQQLHQALPERIPDHAGDQAELTDHTAPQAGANRLAQLVRHFGSHIFADQLFFHLFQRSEQQVVGQRLVSDQTLKSRQKTTASLLVVELLLLCTGHRLVLILVRIFFLVKVVVVTQTTQFTTHLAHVTSLLFNRRWVQQWIHCHRPLRRIASIGLAAAEIQRAHVAQLWIATKLIPTAILFDLFAFQIRIRRQFAASIAIRLLLFRLGSFQKILTHFCQLRLHHHRAVVLHCRVRIQLCWNSTSRHWHRVHLLASVVGGVVLLLILLLSRINQQRGVSLGLGRLFERAHRFYRQFAVMNSTKFTIQLGKRR</sequence>
<evidence type="ECO:0000256" key="1">
    <source>
        <dbReference type="SAM" id="Phobius"/>
    </source>
</evidence>
<dbReference type="EMBL" id="JYDT01000012">
    <property type="protein sequence ID" value="KRY91641.1"/>
    <property type="molecule type" value="Genomic_DNA"/>
</dbReference>
<evidence type="ECO:0000313" key="2">
    <source>
        <dbReference type="EMBL" id="KRY91641.1"/>
    </source>
</evidence>
<proteinExistence type="predicted"/>
<organism evidence="2 3">
    <name type="scientific">Trichinella pseudospiralis</name>
    <name type="common">Parasitic roundworm</name>
    <dbReference type="NCBI Taxonomy" id="6337"/>
    <lineage>
        <taxon>Eukaryota</taxon>
        <taxon>Metazoa</taxon>
        <taxon>Ecdysozoa</taxon>
        <taxon>Nematoda</taxon>
        <taxon>Enoplea</taxon>
        <taxon>Dorylaimia</taxon>
        <taxon>Trichinellida</taxon>
        <taxon>Trichinellidae</taxon>
        <taxon>Trichinella</taxon>
    </lineage>
</organism>
<accession>A0A0V1G096</accession>
<keyword evidence="1" id="KW-0472">Membrane</keyword>
<name>A0A0V1G096_TRIPS</name>